<dbReference type="eggNOG" id="arCOG00833">
    <property type="taxonomic scope" value="Archaea"/>
</dbReference>
<evidence type="ECO:0000313" key="2">
    <source>
        <dbReference type="EMBL" id="ACL11049.1"/>
    </source>
</evidence>
<dbReference type="STRING" id="490899.DKAM_0723"/>
<organism evidence="2 3">
    <name type="scientific">Desulfurococcus amylolyticus (strain DSM 18924 / JCM 16383 / VKM B-2413 / 1221n)</name>
    <name type="common">Desulfurococcus kamchatkensis</name>
    <dbReference type="NCBI Taxonomy" id="490899"/>
    <lineage>
        <taxon>Archaea</taxon>
        <taxon>Thermoproteota</taxon>
        <taxon>Thermoprotei</taxon>
        <taxon>Desulfurococcales</taxon>
        <taxon>Desulfurococcaceae</taxon>
        <taxon>Desulfurococcus</taxon>
    </lineage>
</organism>
<dbReference type="KEGG" id="dka:DKAM_0723"/>
<evidence type="ECO:0000313" key="3">
    <source>
        <dbReference type="Proteomes" id="UP000006903"/>
    </source>
</evidence>
<dbReference type="HOGENOM" id="CLU_3056964_0_0_2"/>
<proteinExistence type="predicted"/>
<dbReference type="PROSITE" id="PS51186">
    <property type="entry name" value="GNAT"/>
    <property type="match status" value="1"/>
</dbReference>
<dbReference type="EMBL" id="CP001140">
    <property type="protein sequence ID" value="ACL11049.1"/>
    <property type="molecule type" value="Genomic_DNA"/>
</dbReference>
<accession>B8D4L8</accession>
<dbReference type="SUPFAM" id="SSF55729">
    <property type="entry name" value="Acyl-CoA N-acyltransferases (Nat)"/>
    <property type="match status" value="1"/>
</dbReference>
<dbReference type="Gene3D" id="3.40.630.30">
    <property type="match status" value="1"/>
</dbReference>
<feature type="domain" description="N-acetyltransferase" evidence="1">
    <location>
        <begin position="1"/>
        <end position="45"/>
    </location>
</feature>
<reference evidence="2 3" key="1">
    <citation type="journal article" date="2009" name="J. Bacteriol.">
        <title>Complete genome sequence of the anaerobic, protein-degrading hyperthermophilic crenarchaeon Desulfurococcus kamchatkensis.</title>
        <authorList>
            <person name="Ravin N.V."/>
            <person name="Mardanov A.V."/>
            <person name="Beletsky A.V."/>
            <person name="Kublanov I.V."/>
            <person name="Kolganova T.V."/>
            <person name="Lebedinsky A.V."/>
            <person name="Chernyh N.A."/>
            <person name="Bonch-Osmolovskaya E.A."/>
            <person name="Skryabin K.G."/>
        </authorList>
    </citation>
    <scope>NUCLEOTIDE SEQUENCE [LARGE SCALE GENOMIC DNA]</scope>
    <source>
        <strain evidence="3">DSM 18924 / JCM 16383 / VKM B-2413 / 1221n</strain>
    </source>
</reference>
<dbReference type="InterPro" id="IPR016181">
    <property type="entry name" value="Acyl_CoA_acyltransferase"/>
</dbReference>
<dbReference type="AlphaFoldDB" id="B8D4L8"/>
<dbReference type="InterPro" id="IPR000182">
    <property type="entry name" value="GNAT_dom"/>
</dbReference>
<evidence type="ECO:0000259" key="1">
    <source>
        <dbReference type="PROSITE" id="PS51186"/>
    </source>
</evidence>
<name>B8D4L8_DESA1</name>
<dbReference type="GO" id="GO:0016747">
    <property type="term" value="F:acyltransferase activity, transferring groups other than amino-acyl groups"/>
    <property type="evidence" value="ECO:0007669"/>
    <property type="project" value="InterPro"/>
</dbReference>
<gene>
    <name evidence="2" type="ordered locus">DKAM_0723</name>
</gene>
<dbReference type="Proteomes" id="UP000006903">
    <property type="component" value="Chromosome"/>
</dbReference>
<sequence length="53" mass="5913">MLLEVATDNAEAISFYLGHGFKIVVFIKGYYYGIKDAYVMGRILGSKRVSIHG</sequence>
<protein>
    <recommendedName>
        <fullName evidence="1">N-acetyltransferase domain-containing protein</fullName>
    </recommendedName>
</protein>